<comment type="caution">
    <text evidence="2">The sequence shown here is derived from an EMBL/GenBank/DDBJ whole genome shotgun (WGS) entry which is preliminary data.</text>
</comment>
<evidence type="ECO:0000313" key="3">
    <source>
        <dbReference type="Proteomes" id="UP000230002"/>
    </source>
</evidence>
<dbReference type="Proteomes" id="UP000230002">
    <property type="component" value="Unassembled WGS sequence"/>
</dbReference>
<name>A0A2G8RYT0_9APHY</name>
<keyword evidence="3" id="KW-1185">Reference proteome</keyword>
<evidence type="ECO:0000256" key="1">
    <source>
        <dbReference type="SAM" id="MobiDB-lite"/>
    </source>
</evidence>
<gene>
    <name evidence="2" type="ORF">GSI_11252</name>
</gene>
<accession>A0A2G8RYT0</accession>
<evidence type="ECO:0000313" key="2">
    <source>
        <dbReference type="EMBL" id="PIL26676.1"/>
    </source>
</evidence>
<protein>
    <submittedName>
        <fullName evidence="2">Uncharacterized protein</fullName>
    </submittedName>
</protein>
<reference evidence="2 3" key="1">
    <citation type="journal article" date="2015" name="Sci. Rep.">
        <title>Chromosome-level genome map provides insights into diverse defense mechanisms in the medicinal fungus Ganoderma sinense.</title>
        <authorList>
            <person name="Zhu Y."/>
            <person name="Xu J."/>
            <person name="Sun C."/>
            <person name="Zhou S."/>
            <person name="Xu H."/>
            <person name="Nelson D.R."/>
            <person name="Qian J."/>
            <person name="Song J."/>
            <person name="Luo H."/>
            <person name="Xiang L."/>
            <person name="Li Y."/>
            <person name="Xu Z."/>
            <person name="Ji A."/>
            <person name="Wang L."/>
            <person name="Lu S."/>
            <person name="Hayward A."/>
            <person name="Sun W."/>
            <person name="Li X."/>
            <person name="Schwartz D.C."/>
            <person name="Wang Y."/>
            <person name="Chen S."/>
        </authorList>
    </citation>
    <scope>NUCLEOTIDE SEQUENCE [LARGE SCALE GENOMIC DNA]</scope>
    <source>
        <strain evidence="2 3">ZZ0214-1</strain>
    </source>
</reference>
<organism evidence="2 3">
    <name type="scientific">Ganoderma sinense ZZ0214-1</name>
    <dbReference type="NCBI Taxonomy" id="1077348"/>
    <lineage>
        <taxon>Eukaryota</taxon>
        <taxon>Fungi</taxon>
        <taxon>Dikarya</taxon>
        <taxon>Basidiomycota</taxon>
        <taxon>Agaricomycotina</taxon>
        <taxon>Agaricomycetes</taxon>
        <taxon>Polyporales</taxon>
        <taxon>Polyporaceae</taxon>
        <taxon>Ganoderma</taxon>
    </lineage>
</organism>
<proteinExistence type="predicted"/>
<dbReference type="EMBL" id="AYKW01000041">
    <property type="protein sequence ID" value="PIL26676.1"/>
    <property type="molecule type" value="Genomic_DNA"/>
</dbReference>
<dbReference type="AlphaFoldDB" id="A0A2G8RYT0"/>
<sequence>MADSSRVVPARHIEGSSSATQQSQASDQDPVALCKLDEYLMSVAPGYKPSTAAELRDFLFSFCGATEETLDACLQNYDHIMQEKIDRGGVIVIGMKPAPGDPNVYSVRVPDSPYALRMWEGGMATYGHFCLDFYDTERKAPVNLPPGHALYMAGFGPGMMHAAMPPPGFGRQPQPGEYLPRSVRHHIEAHASGSSSRSRMRGGLGSWERNLGMKSIPEGEEKWSFPEGQYVTLRRDGHPDFTFQMPTRQMPVAVAQPRLGVI</sequence>
<feature type="compositionally biased region" description="Low complexity" evidence="1">
    <location>
        <begin position="16"/>
        <end position="27"/>
    </location>
</feature>
<feature type="region of interest" description="Disordered" evidence="1">
    <location>
        <begin position="1"/>
        <end position="27"/>
    </location>
</feature>
<dbReference type="OrthoDB" id="2800028at2759"/>